<reference evidence="2" key="1">
    <citation type="journal article" date="2022" name="bioRxiv">
        <title>Sequencing and chromosome-scale assembly of the giantPleurodeles waltlgenome.</title>
        <authorList>
            <person name="Brown T."/>
            <person name="Elewa A."/>
            <person name="Iarovenko S."/>
            <person name="Subramanian E."/>
            <person name="Araus A.J."/>
            <person name="Petzold A."/>
            <person name="Susuki M."/>
            <person name="Suzuki K.-i.T."/>
            <person name="Hayashi T."/>
            <person name="Toyoda A."/>
            <person name="Oliveira C."/>
            <person name="Osipova E."/>
            <person name="Leigh N.D."/>
            <person name="Simon A."/>
            <person name="Yun M.H."/>
        </authorList>
    </citation>
    <scope>NUCLEOTIDE SEQUENCE</scope>
    <source>
        <strain evidence="2">20211129_DDA</strain>
        <tissue evidence="2">Liver</tissue>
    </source>
</reference>
<protein>
    <submittedName>
        <fullName evidence="2">Uncharacterized protein</fullName>
    </submittedName>
</protein>
<dbReference type="AlphaFoldDB" id="A0AAV7TSW4"/>
<dbReference type="Proteomes" id="UP001066276">
    <property type="component" value="Chromosome 3_2"/>
</dbReference>
<evidence type="ECO:0000256" key="1">
    <source>
        <dbReference type="SAM" id="MobiDB-lite"/>
    </source>
</evidence>
<evidence type="ECO:0000313" key="3">
    <source>
        <dbReference type="Proteomes" id="UP001066276"/>
    </source>
</evidence>
<proteinExistence type="predicted"/>
<accession>A0AAV7TSW4</accession>
<dbReference type="EMBL" id="JANPWB010000006">
    <property type="protein sequence ID" value="KAJ1179279.1"/>
    <property type="molecule type" value="Genomic_DNA"/>
</dbReference>
<organism evidence="2 3">
    <name type="scientific">Pleurodeles waltl</name>
    <name type="common">Iberian ribbed newt</name>
    <dbReference type="NCBI Taxonomy" id="8319"/>
    <lineage>
        <taxon>Eukaryota</taxon>
        <taxon>Metazoa</taxon>
        <taxon>Chordata</taxon>
        <taxon>Craniata</taxon>
        <taxon>Vertebrata</taxon>
        <taxon>Euteleostomi</taxon>
        <taxon>Amphibia</taxon>
        <taxon>Batrachia</taxon>
        <taxon>Caudata</taxon>
        <taxon>Salamandroidea</taxon>
        <taxon>Salamandridae</taxon>
        <taxon>Pleurodelinae</taxon>
        <taxon>Pleurodeles</taxon>
    </lineage>
</organism>
<comment type="caution">
    <text evidence="2">The sequence shown here is derived from an EMBL/GenBank/DDBJ whole genome shotgun (WGS) entry which is preliminary data.</text>
</comment>
<gene>
    <name evidence="2" type="ORF">NDU88_004513</name>
</gene>
<name>A0AAV7TSW4_PLEWA</name>
<feature type="region of interest" description="Disordered" evidence="1">
    <location>
        <begin position="133"/>
        <end position="205"/>
    </location>
</feature>
<evidence type="ECO:0000313" key="2">
    <source>
        <dbReference type="EMBL" id="KAJ1179279.1"/>
    </source>
</evidence>
<keyword evidence="3" id="KW-1185">Reference proteome</keyword>
<sequence>MRRRGQGRQDGGRTLRVLRTPLSSALIHCHTDPLFRPTRDLNGAAAPLDPKRPKSGAPRGLGAIGRRRHPWDGAESSTRTSRARGPGSEFRAVKASWNPLEPRRMRVRVSARADAWGLSGRRQLTPGLACFRGGRGRAPGSRAQACARLQPRKGRAGKMVPEDPRPPRALRRPRSVPLSGGDRARLRGPRSSPTAGRGPEAGPLR</sequence>
<feature type="region of interest" description="Disordered" evidence="1">
    <location>
        <begin position="40"/>
        <end position="89"/>
    </location>
</feature>